<accession>A0A8S1V9L9</accession>
<comment type="caution">
    <text evidence="1">The sequence shown here is derived from an EMBL/GenBank/DDBJ whole genome shotgun (WGS) entry which is preliminary data.</text>
</comment>
<evidence type="ECO:0000313" key="2">
    <source>
        <dbReference type="Proteomes" id="UP000683925"/>
    </source>
</evidence>
<organism evidence="1 2">
    <name type="scientific">Paramecium octaurelia</name>
    <dbReference type="NCBI Taxonomy" id="43137"/>
    <lineage>
        <taxon>Eukaryota</taxon>
        <taxon>Sar</taxon>
        <taxon>Alveolata</taxon>
        <taxon>Ciliophora</taxon>
        <taxon>Intramacronucleata</taxon>
        <taxon>Oligohymenophorea</taxon>
        <taxon>Peniculida</taxon>
        <taxon>Parameciidae</taxon>
        <taxon>Paramecium</taxon>
    </lineage>
</organism>
<proteinExistence type="predicted"/>
<evidence type="ECO:0000313" key="1">
    <source>
        <dbReference type="EMBL" id="CAD8173265.1"/>
    </source>
</evidence>
<protein>
    <submittedName>
        <fullName evidence="1">Uncharacterized protein</fullName>
    </submittedName>
</protein>
<dbReference type="Proteomes" id="UP000683925">
    <property type="component" value="Unassembled WGS sequence"/>
</dbReference>
<dbReference type="EMBL" id="CAJJDP010000060">
    <property type="protein sequence ID" value="CAD8173265.1"/>
    <property type="molecule type" value="Genomic_DNA"/>
</dbReference>
<keyword evidence="2" id="KW-1185">Reference proteome</keyword>
<name>A0A8S1V9L9_PAROT</name>
<reference evidence="1" key="1">
    <citation type="submission" date="2021-01" db="EMBL/GenBank/DDBJ databases">
        <authorList>
            <consortium name="Genoscope - CEA"/>
            <person name="William W."/>
        </authorList>
    </citation>
    <scope>NUCLEOTIDE SEQUENCE</scope>
</reference>
<dbReference type="AlphaFoldDB" id="A0A8S1V9L9"/>
<sequence>MTGSFFFENSQEQAHGRSSHWRIEDLVVGDEDFEVLLETGLGNLEDFSPFGNLLFWRQEGLK</sequence>
<gene>
    <name evidence="1" type="ORF">POCTA_138.1.T0610236</name>
</gene>